<gene>
    <name evidence="5" type="ORF">GCM10023337_12370</name>
</gene>
<name>A0ABP9M5A2_9BURK</name>
<reference evidence="6" key="1">
    <citation type="journal article" date="2019" name="Int. J. Syst. Evol. Microbiol.">
        <title>The Global Catalogue of Microorganisms (GCM) 10K type strain sequencing project: providing services to taxonomists for standard genome sequencing and annotation.</title>
        <authorList>
            <consortium name="The Broad Institute Genomics Platform"/>
            <consortium name="The Broad Institute Genome Sequencing Center for Infectious Disease"/>
            <person name="Wu L."/>
            <person name="Ma J."/>
        </authorList>
    </citation>
    <scope>NUCLEOTIDE SEQUENCE [LARGE SCALE GENOMIC DNA]</scope>
    <source>
        <strain evidence="6">JCM 18423</strain>
    </source>
</reference>
<accession>A0ABP9M5A2</accession>
<evidence type="ECO:0000313" key="6">
    <source>
        <dbReference type="Proteomes" id="UP001500227"/>
    </source>
</evidence>
<keyword evidence="6" id="KW-1185">Reference proteome</keyword>
<proteinExistence type="predicted"/>
<dbReference type="Gene3D" id="1.25.40.10">
    <property type="entry name" value="Tetratricopeptide repeat domain"/>
    <property type="match status" value="2"/>
</dbReference>
<comment type="caution">
    <text evidence="5">The sequence shown here is derived from an EMBL/GenBank/DDBJ whole genome shotgun (WGS) entry which is preliminary data.</text>
</comment>
<evidence type="ECO:0000256" key="2">
    <source>
        <dbReference type="ARBA" id="ARBA00022803"/>
    </source>
</evidence>
<dbReference type="PROSITE" id="PS50005">
    <property type="entry name" value="TPR"/>
    <property type="match status" value="1"/>
</dbReference>
<dbReference type="InterPro" id="IPR051685">
    <property type="entry name" value="Ycf3/AcsC/BcsC/TPR_MFPF"/>
</dbReference>
<sequence>MNLKSLLFRTVVLSALMGGAAWATDVMELKPIEHIQLRSDGLPIVTLSPDVLYRILVGEVAVQQGDYDTASQTFLSLAKDTADPRFAQRAFQFSMADNNLSRGIAAAKEWSLLAPNDPEAKATALALEASTGQTTGLAQTLYQRIDRATDKEQAIIQAMGIISKMVDSRLALDVLEKSLPKNVRQLTISHLALSDVAWSAQNPQRALQEARLALANEPDSELAMQRVLEYGLQVDQQKVIEQAKQFVQNNPDSRDLPLLLINRLVDLGEYDQALEQLAVMQKRNPEDFDLQFTQAEINIRAERFDTAIALLNEYISVQNQRRQSLDDATTTALSSISDARLSLVQIAEKQNNLHEAIRQLDLIEEPALLFQVRVHRAVLEARLGNLKKANRTLDSLGVLNKRDQAVVDLTRAAILREAGRTDQAVEVLERSDKELPDTPEIKYDLAMLYASQGRYEDLEPLLRQVIELQPFNANAYNALGYTFVDQNKNLDEAQGLLEQALELEPDNPYILDSVGWYLYRVGDYQAALEYLMRSYERLPDPEVAAHLGEVLWMKGRQGEAIDIWRQAWDAENPNHSLERTMQRFGVKP</sequence>
<dbReference type="PANTHER" id="PTHR44943:SF8">
    <property type="entry name" value="TPR REPEAT-CONTAINING PROTEIN MJ0263"/>
    <property type="match status" value="1"/>
</dbReference>
<dbReference type="SUPFAM" id="SSF48452">
    <property type="entry name" value="TPR-like"/>
    <property type="match status" value="2"/>
</dbReference>
<dbReference type="InterPro" id="IPR019734">
    <property type="entry name" value="TPR_rpt"/>
</dbReference>
<dbReference type="Pfam" id="PF13432">
    <property type="entry name" value="TPR_16"/>
    <property type="match status" value="2"/>
</dbReference>
<evidence type="ECO:0000256" key="4">
    <source>
        <dbReference type="SAM" id="SignalP"/>
    </source>
</evidence>
<evidence type="ECO:0000256" key="3">
    <source>
        <dbReference type="PROSITE-ProRule" id="PRU00339"/>
    </source>
</evidence>
<dbReference type="EMBL" id="BAABKD010000009">
    <property type="protein sequence ID" value="GAA5089452.1"/>
    <property type="molecule type" value="Genomic_DNA"/>
</dbReference>
<dbReference type="Proteomes" id="UP001500227">
    <property type="component" value="Unassembled WGS sequence"/>
</dbReference>
<keyword evidence="2 3" id="KW-0802">TPR repeat</keyword>
<protein>
    <submittedName>
        <fullName evidence="5">Tetratricopeptide repeat protein</fullName>
    </submittedName>
</protein>
<keyword evidence="4" id="KW-0732">Signal</keyword>
<dbReference type="Pfam" id="PF14559">
    <property type="entry name" value="TPR_19"/>
    <property type="match status" value="1"/>
</dbReference>
<keyword evidence="1" id="KW-0677">Repeat</keyword>
<dbReference type="RefSeq" id="WP_345370429.1">
    <property type="nucleotide sequence ID" value="NZ_BAABKD010000009.1"/>
</dbReference>
<dbReference type="InterPro" id="IPR011990">
    <property type="entry name" value="TPR-like_helical_dom_sf"/>
</dbReference>
<feature type="chain" id="PRO_5047320296" evidence="4">
    <location>
        <begin position="24"/>
        <end position="588"/>
    </location>
</feature>
<dbReference type="SMART" id="SM00028">
    <property type="entry name" value="TPR"/>
    <property type="match status" value="3"/>
</dbReference>
<dbReference type="PANTHER" id="PTHR44943">
    <property type="entry name" value="CELLULOSE SYNTHASE OPERON PROTEIN C"/>
    <property type="match status" value="1"/>
</dbReference>
<evidence type="ECO:0000256" key="1">
    <source>
        <dbReference type="ARBA" id="ARBA00022737"/>
    </source>
</evidence>
<feature type="repeat" description="TPR" evidence="3">
    <location>
        <begin position="439"/>
        <end position="472"/>
    </location>
</feature>
<feature type="signal peptide" evidence="4">
    <location>
        <begin position="1"/>
        <end position="23"/>
    </location>
</feature>
<evidence type="ECO:0000313" key="5">
    <source>
        <dbReference type="EMBL" id="GAA5089452.1"/>
    </source>
</evidence>
<organism evidence="5 6">
    <name type="scientific">Paenalcaligenes hermetiae</name>
    <dbReference type="NCBI Taxonomy" id="1157987"/>
    <lineage>
        <taxon>Bacteria</taxon>
        <taxon>Pseudomonadati</taxon>
        <taxon>Pseudomonadota</taxon>
        <taxon>Betaproteobacteria</taxon>
        <taxon>Burkholderiales</taxon>
        <taxon>Alcaligenaceae</taxon>
        <taxon>Paenalcaligenes</taxon>
    </lineage>
</organism>